<dbReference type="AlphaFoldDB" id="A0A810PRM1"/>
<sequence length="122" mass="13359">MMGVVIVFFDAGALLLLASSVYSKMKYLSYAAAAVVVLGLAVRAFFWAIFASVMSGAEVITCLLLLAALILNGVRYPKAKDKKGMDDPLEKVEGLKSLLDKGIITQTEFEKKKEKILELKNR</sequence>
<keyword evidence="1" id="KW-0812">Transmembrane</keyword>
<keyword evidence="4" id="KW-1185">Reference proteome</keyword>
<keyword evidence="3" id="KW-0614">Plasmid</keyword>
<organism evidence="3 4">
    <name type="scientific">Vescimonas fastidiosa</name>
    <dbReference type="NCBI Taxonomy" id="2714353"/>
    <lineage>
        <taxon>Bacteria</taxon>
        <taxon>Bacillati</taxon>
        <taxon>Bacillota</taxon>
        <taxon>Clostridia</taxon>
        <taxon>Eubacteriales</taxon>
        <taxon>Oscillospiraceae</taxon>
        <taxon>Vescimonas</taxon>
    </lineage>
</organism>
<name>A0A810PRM1_9FIRM</name>
<gene>
    <name evidence="3" type="ORF">MM35RIKEN_14800</name>
</gene>
<evidence type="ECO:0000313" key="4">
    <source>
        <dbReference type="Proteomes" id="UP000681343"/>
    </source>
</evidence>
<evidence type="ECO:0000256" key="1">
    <source>
        <dbReference type="SAM" id="Phobius"/>
    </source>
</evidence>
<keyword evidence="1" id="KW-0472">Membrane</keyword>
<geneLocation type="plasmid" evidence="3 4">
    <name>pMM35_01</name>
</geneLocation>
<proteinExistence type="predicted"/>
<keyword evidence="1" id="KW-1133">Transmembrane helix</keyword>
<feature type="domain" description="SHOCT" evidence="2">
    <location>
        <begin position="93"/>
        <end position="117"/>
    </location>
</feature>
<dbReference type="Pfam" id="PF09851">
    <property type="entry name" value="SHOCT"/>
    <property type="match status" value="1"/>
</dbReference>
<feature type="transmembrane region" description="Helical" evidence="1">
    <location>
        <begin position="6"/>
        <end position="23"/>
    </location>
</feature>
<feature type="transmembrane region" description="Helical" evidence="1">
    <location>
        <begin position="30"/>
        <end position="50"/>
    </location>
</feature>
<dbReference type="InterPro" id="IPR018649">
    <property type="entry name" value="SHOCT"/>
</dbReference>
<protein>
    <recommendedName>
        <fullName evidence="2">SHOCT domain-containing protein</fullName>
    </recommendedName>
</protein>
<evidence type="ECO:0000259" key="2">
    <source>
        <dbReference type="Pfam" id="PF09851"/>
    </source>
</evidence>
<dbReference type="EMBL" id="AP023416">
    <property type="protein sequence ID" value="BCK79288.1"/>
    <property type="molecule type" value="Genomic_DNA"/>
</dbReference>
<dbReference type="Proteomes" id="UP000681343">
    <property type="component" value="Plasmid pMM35_01"/>
</dbReference>
<accession>A0A810PRM1</accession>
<evidence type="ECO:0000313" key="3">
    <source>
        <dbReference type="EMBL" id="BCK79288.1"/>
    </source>
</evidence>
<reference evidence="3" key="1">
    <citation type="submission" date="2020-09" db="EMBL/GenBank/DDBJ databases">
        <title>New species isolated from human feces.</title>
        <authorList>
            <person name="Kitahara M."/>
            <person name="Shigeno Y."/>
            <person name="Shime M."/>
            <person name="Matsumoto Y."/>
            <person name="Nakamura S."/>
            <person name="Motooka D."/>
            <person name="Fukuoka S."/>
            <person name="Nishikawa H."/>
            <person name="Benno Y."/>
        </authorList>
    </citation>
    <scope>NUCLEOTIDE SEQUENCE</scope>
    <source>
        <strain evidence="3">MM35</strain>
        <plasmid evidence="3">pMM35_01</plasmid>
    </source>
</reference>
<dbReference type="KEGG" id="vfa:MM35RIKEN_14800"/>
<feature type="transmembrane region" description="Helical" evidence="1">
    <location>
        <begin position="56"/>
        <end position="74"/>
    </location>
</feature>